<dbReference type="RefSeq" id="WP_047007533.1">
    <property type="nucleotide sequence ID" value="NZ_CP018097.1"/>
</dbReference>
<dbReference type="KEGG" id="egn:BMF35_a0522"/>
<sequence>MKKARTSLAGKVTLGASAALLAVALPAAGLAFTSGANSALVEDSDGLVAFTPANADPRLARLVAERGGDAGMMRFTPAASASSTQPRSITVAVRVDRTLADVLSGRSVGAESTVTSRPTPLRVTPTRFNLGLARGYGSFAQEEAPAARSVTPQLSGTLSRANIPDLADLARPSARRDEPGRFGARIALDEGRDRDATVSGETVSDQLLDIGGSYSLTRNFDITAGVRYEQDRDLVPVPNLDQQDSQAVYVGTQFRF</sequence>
<comment type="caution">
    <text evidence="1">The sequence shown here is derived from an EMBL/GenBank/DDBJ whole genome shotgun (WGS) entry which is preliminary data.</text>
</comment>
<dbReference type="Proteomes" id="UP000053070">
    <property type="component" value="Unassembled WGS sequence"/>
</dbReference>
<dbReference type="EMBL" id="LBHC01000002">
    <property type="protein sequence ID" value="KLE32172.1"/>
    <property type="molecule type" value="Genomic_DNA"/>
</dbReference>
<organism evidence="1 2">
    <name type="scientific">Aurantiacibacter gangjinensis</name>
    <dbReference type="NCBI Taxonomy" id="502682"/>
    <lineage>
        <taxon>Bacteria</taxon>
        <taxon>Pseudomonadati</taxon>
        <taxon>Pseudomonadota</taxon>
        <taxon>Alphaproteobacteria</taxon>
        <taxon>Sphingomonadales</taxon>
        <taxon>Erythrobacteraceae</taxon>
        <taxon>Aurantiacibacter</taxon>
    </lineage>
</organism>
<dbReference type="AlphaFoldDB" id="A0A0G9MN97"/>
<keyword evidence="2" id="KW-1185">Reference proteome</keyword>
<dbReference type="OrthoDB" id="8479273at2"/>
<gene>
    <name evidence="1" type="ORF">AAW01_07590</name>
</gene>
<protein>
    <submittedName>
        <fullName evidence="1">Uncharacterized protein</fullName>
    </submittedName>
</protein>
<reference evidence="1 2" key="1">
    <citation type="submission" date="2015-04" db="EMBL/GenBank/DDBJ databases">
        <title>The draft genome sequence of Erythrobacr gangjinensis K7-2.</title>
        <authorList>
            <person name="Zhuang L."/>
            <person name="Liu Y."/>
            <person name="Shao Z."/>
        </authorList>
    </citation>
    <scope>NUCLEOTIDE SEQUENCE [LARGE SCALE GENOMIC DNA]</scope>
    <source>
        <strain evidence="1 2">K7-2</strain>
    </source>
</reference>
<dbReference type="STRING" id="502682.BMF35_a0522"/>
<evidence type="ECO:0000313" key="2">
    <source>
        <dbReference type="Proteomes" id="UP000053070"/>
    </source>
</evidence>
<dbReference type="PATRIC" id="fig|502682.8.peg.1549"/>
<evidence type="ECO:0000313" key="1">
    <source>
        <dbReference type="EMBL" id="KLE32172.1"/>
    </source>
</evidence>
<accession>A0A0G9MN97</accession>
<proteinExistence type="predicted"/>
<name>A0A0G9MN97_9SPHN</name>